<organism evidence="2">
    <name type="scientific">Singulisphaera sp. Ch08</name>
    <dbReference type="NCBI Taxonomy" id="3120278"/>
    <lineage>
        <taxon>Bacteria</taxon>
        <taxon>Pseudomonadati</taxon>
        <taxon>Planctomycetota</taxon>
        <taxon>Planctomycetia</taxon>
        <taxon>Isosphaerales</taxon>
        <taxon>Isosphaeraceae</taxon>
        <taxon>Singulisphaera</taxon>
    </lineage>
</organism>
<protein>
    <submittedName>
        <fullName evidence="2">Uncharacterized protein</fullName>
    </submittedName>
</protein>
<reference evidence="2" key="1">
    <citation type="submission" date="2024-05" db="EMBL/GenBank/DDBJ databases">
        <title>Planctomycetes of the genus Singulisphaera possess chitinolytic capabilities.</title>
        <authorList>
            <person name="Ivanova A."/>
        </authorList>
    </citation>
    <scope>NUCLEOTIDE SEQUENCE</scope>
    <source>
        <strain evidence="2">Ch08T</strain>
    </source>
</reference>
<gene>
    <name evidence="2" type="ORF">V5E97_16980</name>
</gene>
<dbReference type="AlphaFoldDB" id="A0AAU7CRE9"/>
<feature type="region of interest" description="Disordered" evidence="1">
    <location>
        <begin position="59"/>
        <end position="78"/>
    </location>
</feature>
<feature type="compositionally biased region" description="Basic and acidic residues" evidence="1">
    <location>
        <begin position="65"/>
        <end position="78"/>
    </location>
</feature>
<evidence type="ECO:0000313" key="2">
    <source>
        <dbReference type="EMBL" id="XBH07662.1"/>
    </source>
</evidence>
<proteinExistence type="predicted"/>
<evidence type="ECO:0000256" key="1">
    <source>
        <dbReference type="SAM" id="MobiDB-lite"/>
    </source>
</evidence>
<dbReference type="RefSeq" id="WP_406700502.1">
    <property type="nucleotide sequence ID" value="NZ_CP155447.1"/>
</dbReference>
<accession>A0AAU7CRE9</accession>
<dbReference type="EMBL" id="CP155447">
    <property type="protein sequence ID" value="XBH07662.1"/>
    <property type="molecule type" value="Genomic_DNA"/>
</dbReference>
<name>A0AAU7CRE9_9BACT</name>
<sequence>MRVLDVPPGEYLAEVYTYLHGVNGSSCLAATNSDEALGAYFRRTRPGMEFPLWLQNECAGDPNNDPDHKEEWKDKTSDYETEQPHYVSFLLRLTPLIEAPGLPKMDGGWIVEAQGARKPTAFPLGVVADHLVSEDES</sequence>